<evidence type="ECO:0000256" key="5">
    <source>
        <dbReference type="ARBA" id="ARBA00022989"/>
    </source>
</evidence>
<dbReference type="EMBL" id="JACSQL010000005">
    <property type="protein sequence ID" value="MBD7969048.1"/>
    <property type="molecule type" value="Genomic_DNA"/>
</dbReference>
<evidence type="ECO:0000256" key="7">
    <source>
        <dbReference type="SAM" id="Phobius"/>
    </source>
</evidence>
<feature type="transmembrane region" description="Helical" evidence="7">
    <location>
        <begin position="12"/>
        <end position="33"/>
    </location>
</feature>
<dbReference type="Proteomes" id="UP000608071">
    <property type="component" value="Unassembled WGS sequence"/>
</dbReference>
<name>A0ABR8SZW6_9BACL</name>
<evidence type="ECO:0000256" key="2">
    <source>
        <dbReference type="ARBA" id="ARBA00006679"/>
    </source>
</evidence>
<keyword evidence="5 7" id="KW-1133">Transmembrane helix</keyword>
<evidence type="ECO:0000313" key="9">
    <source>
        <dbReference type="Proteomes" id="UP000608071"/>
    </source>
</evidence>
<keyword evidence="6 7" id="KW-0472">Membrane</keyword>
<protein>
    <submittedName>
        <fullName evidence="8">DoxX family protein</fullName>
    </submittedName>
</protein>
<feature type="transmembrane region" description="Helical" evidence="7">
    <location>
        <begin position="78"/>
        <end position="96"/>
    </location>
</feature>
<dbReference type="Pfam" id="PF07681">
    <property type="entry name" value="DoxX"/>
    <property type="match status" value="1"/>
</dbReference>
<accession>A0ABR8SZW6</accession>
<dbReference type="InterPro" id="IPR032808">
    <property type="entry name" value="DoxX"/>
</dbReference>
<feature type="transmembrane region" description="Helical" evidence="7">
    <location>
        <begin position="108"/>
        <end position="126"/>
    </location>
</feature>
<comment type="subcellular location">
    <subcellularLocation>
        <location evidence="1">Cell membrane</location>
        <topology evidence="1">Multi-pass membrane protein</topology>
    </subcellularLocation>
</comment>
<proteinExistence type="inferred from homology"/>
<keyword evidence="4 7" id="KW-0812">Transmembrane</keyword>
<evidence type="ECO:0000256" key="4">
    <source>
        <dbReference type="ARBA" id="ARBA00022692"/>
    </source>
</evidence>
<sequence length="136" mass="15008">MYSNRNQSQTRNMELGLLITRLVLGIIFLIHGITKFQGMEDTQSYFISLGLPGSMATIVGLVEFFGGVFLIIGLFTRIVSLLFVAVLFVAIFTAKAESGFIGGYELDVALIGMGITLAVAGSRYVAVDRFFRRNRR</sequence>
<evidence type="ECO:0000256" key="3">
    <source>
        <dbReference type="ARBA" id="ARBA00022475"/>
    </source>
</evidence>
<evidence type="ECO:0000256" key="6">
    <source>
        <dbReference type="ARBA" id="ARBA00023136"/>
    </source>
</evidence>
<dbReference type="InterPro" id="IPR051907">
    <property type="entry name" value="DoxX-like_oxidoreductase"/>
</dbReference>
<comment type="similarity">
    <text evidence="2">Belongs to the DoxX family.</text>
</comment>
<feature type="transmembrane region" description="Helical" evidence="7">
    <location>
        <begin position="45"/>
        <end position="71"/>
    </location>
</feature>
<gene>
    <name evidence="8" type="ORF">H9647_13305</name>
</gene>
<evidence type="ECO:0000313" key="8">
    <source>
        <dbReference type="EMBL" id="MBD7969048.1"/>
    </source>
</evidence>
<keyword evidence="9" id="KW-1185">Reference proteome</keyword>
<dbReference type="PANTHER" id="PTHR33452:SF1">
    <property type="entry name" value="INNER MEMBRANE PROTEIN YPHA-RELATED"/>
    <property type="match status" value="1"/>
</dbReference>
<reference evidence="8 9" key="1">
    <citation type="submission" date="2020-08" db="EMBL/GenBank/DDBJ databases">
        <title>A Genomic Blueprint of the Chicken Gut Microbiome.</title>
        <authorList>
            <person name="Gilroy R."/>
            <person name="Ravi A."/>
            <person name="Getino M."/>
            <person name="Pursley I."/>
            <person name="Horton D.L."/>
            <person name="Alikhan N.-F."/>
            <person name="Baker D."/>
            <person name="Gharbi K."/>
            <person name="Hall N."/>
            <person name="Watson M."/>
            <person name="Adriaenssens E.M."/>
            <person name="Foster-Nyarko E."/>
            <person name="Jarju S."/>
            <person name="Secka A."/>
            <person name="Antonio M."/>
            <person name="Oren A."/>
            <person name="Chaudhuri R."/>
            <person name="La Ragione R.M."/>
            <person name="Hildebrand F."/>
            <person name="Pallen M.J."/>
        </authorList>
    </citation>
    <scope>NUCLEOTIDE SEQUENCE [LARGE SCALE GENOMIC DNA]</scope>
    <source>
        <strain evidence="8 9">Sa2BVA9</strain>
    </source>
</reference>
<evidence type="ECO:0000256" key="1">
    <source>
        <dbReference type="ARBA" id="ARBA00004651"/>
    </source>
</evidence>
<dbReference type="RefSeq" id="WP_191800669.1">
    <property type="nucleotide sequence ID" value="NZ_JACSQL010000005.1"/>
</dbReference>
<dbReference type="PANTHER" id="PTHR33452">
    <property type="entry name" value="OXIDOREDUCTASE CATD-RELATED"/>
    <property type="match status" value="1"/>
</dbReference>
<comment type="caution">
    <text evidence="8">The sequence shown here is derived from an EMBL/GenBank/DDBJ whole genome shotgun (WGS) entry which is preliminary data.</text>
</comment>
<keyword evidence="3" id="KW-1003">Cell membrane</keyword>
<organism evidence="8 9">
    <name type="scientific">Paenibacillus gallinarum</name>
    <dbReference type="NCBI Taxonomy" id="2762232"/>
    <lineage>
        <taxon>Bacteria</taxon>
        <taxon>Bacillati</taxon>
        <taxon>Bacillota</taxon>
        <taxon>Bacilli</taxon>
        <taxon>Bacillales</taxon>
        <taxon>Paenibacillaceae</taxon>
        <taxon>Paenibacillus</taxon>
    </lineage>
</organism>